<reference evidence="1" key="1">
    <citation type="submission" date="2021-02" db="EMBL/GenBank/DDBJ databases">
        <title>Taxonomy, biology and ecology of Rhodococcus bacteria occurring in California pistachio and other woody hosts as revealed by genome sequence analyses.</title>
        <authorList>
            <person name="Riely B."/>
            <person name="Gai Y."/>
        </authorList>
    </citation>
    <scope>NUCLEOTIDE SEQUENCE</scope>
    <source>
        <strain evidence="1">BP-295</strain>
    </source>
</reference>
<gene>
    <name evidence="1" type="ORF">JTZ10_14635</name>
</gene>
<protein>
    <submittedName>
        <fullName evidence="1">WXG100 family type VII secretion target</fullName>
    </submittedName>
</protein>
<dbReference type="Gene3D" id="1.10.287.1060">
    <property type="entry name" value="ESAT-6-like"/>
    <property type="match status" value="1"/>
</dbReference>
<dbReference type="Proteomes" id="UP001195196">
    <property type="component" value="Unassembled WGS sequence"/>
</dbReference>
<comment type="caution">
    <text evidence="1">The sequence shown here is derived from an EMBL/GenBank/DDBJ whole genome shotgun (WGS) entry which is preliminary data.</text>
</comment>
<dbReference type="SUPFAM" id="SSF140453">
    <property type="entry name" value="EsxAB dimer-like"/>
    <property type="match status" value="1"/>
</dbReference>
<name>A0AAW4G681_GORRU</name>
<dbReference type="AlphaFoldDB" id="A0AAW4G681"/>
<dbReference type="EMBL" id="JAFFGU010000006">
    <property type="protein sequence ID" value="MBM7278992.1"/>
    <property type="molecule type" value="Genomic_DNA"/>
</dbReference>
<proteinExistence type="predicted"/>
<sequence>MTSDDAYRIELAAVQDFVDDLARFATTVDDRIRSLDAQIEELHLVWASDAAIAHRSAHSQWREGVADIREAIVEIQKAASHSHAAFGGLQEHLRKMWP</sequence>
<evidence type="ECO:0000313" key="1">
    <source>
        <dbReference type="EMBL" id="MBM7278992.1"/>
    </source>
</evidence>
<dbReference type="Pfam" id="PF06013">
    <property type="entry name" value="WXG100"/>
    <property type="match status" value="1"/>
</dbReference>
<evidence type="ECO:0000313" key="2">
    <source>
        <dbReference type="Proteomes" id="UP001195196"/>
    </source>
</evidence>
<dbReference type="InterPro" id="IPR036689">
    <property type="entry name" value="ESAT-6-like_sf"/>
</dbReference>
<accession>A0AAW4G681</accession>
<organism evidence="1 2">
    <name type="scientific">Gordonia rubripertincta</name>
    <name type="common">Rhodococcus corallinus</name>
    <dbReference type="NCBI Taxonomy" id="36822"/>
    <lineage>
        <taxon>Bacteria</taxon>
        <taxon>Bacillati</taxon>
        <taxon>Actinomycetota</taxon>
        <taxon>Actinomycetes</taxon>
        <taxon>Mycobacteriales</taxon>
        <taxon>Gordoniaceae</taxon>
        <taxon>Gordonia</taxon>
    </lineage>
</organism>
<dbReference type="InterPro" id="IPR010310">
    <property type="entry name" value="T7SS_ESAT-6-like"/>
</dbReference>
<dbReference type="RefSeq" id="WP_204718261.1">
    <property type="nucleotide sequence ID" value="NZ_JAFFGU010000006.1"/>
</dbReference>